<dbReference type="Pfam" id="PF21098">
    <property type="entry name" value="PH-GRAM_MTMR6-like"/>
    <property type="match status" value="1"/>
</dbReference>
<dbReference type="CDD" id="cd13211">
    <property type="entry name" value="PH-GRAM_MTMR9"/>
    <property type="match status" value="1"/>
</dbReference>
<accession>A0AAN8X6L2</accession>
<dbReference type="GO" id="GO:0019903">
    <property type="term" value="F:protein phosphatase binding"/>
    <property type="evidence" value="ECO:0007669"/>
    <property type="project" value="TreeGrafter"/>
</dbReference>
<dbReference type="AlphaFoldDB" id="A0AAN8X6L2"/>
<dbReference type="GO" id="GO:0010507">
    <property type="term" value="P:negative regulation of autophagy"/>
    <property type="evidence" value="ECO:0007669"/>
    <property type="project" value="TreeGrafter"/>
</dbReference>
<dbReference type="SUPFAM" id="SSF52799">
    <property type="entry name" value="(Phosphotyrosine protein) phosphatases II"/>
    <property type="match status" value="1"/>
</dbReference>
<sequence length="569" mass="65017">MEFADLIRISRCDRVMLQRPHHPKLDGTLCITGHHLIASSRDNEPQELWLLHSNIDAVERRQQGMTGGILWLKCKDLRILQLDVIGADQFAKVADTIEDLIRVEEPVLQYPFFYRAMYTVLEDGWTAFTPESEFSRLIQPGDDWRISYVNKEYKVCPSYPSAVVVPKNIEDGDLIAISNFRQAGRFPVLAYRHEGLAVLMRSGQPMITANGKRCKEDERLLNSVLAREKRGYIIDTRTQNLAQSAKNLAQSAKLRGGGYEPEPHYPNWRRVHKPIDRHHVLLESLTKLMDGVNDTTSGTDKWLSRLESSSWMNNIKETLNCACLVAQCLDQEGASVLVHDTDGMDSTLQVTSLAQIILNPDCRTVRGFEALIEREWIQGGHPFATRHARSCYTPSTQRSKANSPTFLLFLDCVYQIHAQFSCSFEFAENFLVLLFEHSYSSQFGTFLGNNECEREAMNAPLRTASLWSFVNRPEVLPKYLNPMYEPNQRVIWPSVAPMSLQLWGSVFLRWVVDQGPQEAAWSVVRELKERDSSLRSRVARLRRQLQDLEREAVEVGIITPSTEEVTMTV</sequence>
<comment type="caution">
    <text evidence="4">The sequence shown here is derived from an EMBL/GenBank/DDBJ whole genome shotgun (WGS) entry which is preliminary data.</text>
</comment>
<proteinExistence type="inferred from homology"/>
<name>A0AAN8X6L2_HALRR</name>
<evidence type="ECO:0000256" key="1">
    <source>
        <dbReference type="ARBA" id="ARBA00007471"/>
    </source>
</evidence>
<dbReference type="InterPro" id="IPR029021">
    <property type="entry name" value="Prot-tyrosine_phosphatase-like"/>
</dbReference>
<evidence type="ECO:0000313" key="5">
    <source>
        <dbReference type="Proteomes" id="UP001381693"/>
    </source>
</evidence>
<dbReference type="Pfam" id="PF06602">
    <property type="entry name" value="Myotub-related"/>
    <property type="match status" value="1"/>
</dbReference>
<gene>
    <name evidence="4" type="primary">MTMR9</name>
    <name evidence="4" type="ORF">SK128_013854</name>
</gene>
<dbReference type="InterPro" id="IPR011993">
    <property type="entry name" value="PH-like_dom_sf"/>
</dbReference>
<dbReference type="GO" id="GO:0005737">
    <property type="term" value="C:cytoplasm"/>
    <property type="evidence" value="ECO:0007669"/>
    <property type="project" value="TreeGrafter"/>
</dbReference>
<dbReference type="EMBL" id="JAXCGZ010007654">
    <property type="protein sequence ID" value="KAK7078826.1"/>
    <property type="molecule type" value="Genomic_DNA"/>
</dbReference>
<dbReference type="PANTHER" id="PTHR10807">
    <property type="entry name" value="MYOTUBULARIN-RELATED"/>
    <property type="match status" value="1"/>
</dbReference>
<dbReference type="InterPro" id="IPR048994">
    <property type="entry name" value="PH-GRAM_MTMR6-9"/>
</dbReference>
<dbReference type="InterPro" id="IPR030564">
    <property type="entry name" value="Myotubularin"/>
</dbReference>
<dbReference type="InterPro" id="IPR010569">
    <property type="entry name" value="Myotubularin-like_Pase_dom"/>
</dbReference>
<evidence type="ECO:0000259" key="3">
    <source>
        <dbReference type="PROSITE" id="PS51339"/>
    </source>
</evidence>
<dbReference type="GO" id="GO:0046856">
    <property type="term" value="P:phosphatidylinositol dephosphorylation"/>
    <property type="evidence" value="ECO:0007669"/>
    <property type="project" value="TreeGrafter"/>
</dbReference>
<comment type="similarity">
    <text evidence="1">Belongs to the protein-tyrosine phosphatase family. Non-receptor class myotubularin subfamily.</text>
</comment>
<evidence type="ECO:0000313" key="4">
    <source>
        <dbReference type="EMBL" id="KAK7078826.1"/>
    </source>
</evidence>
<dbReference type="Gene3D" id="2.30.29.30">
    <property type="entry name" value="Pleckstrin-homology domain (PH domain)/Phosphotyrosine-binding domain (PTB)"/>
    <property type="match status" value="1"/>
</dbReference>
<dbReference type="SUPFAM" id="SSF50729">
    <property type="entry name" value="PH domain-like"/>
    <property type="match status" value="1"/>
</dbReference>
<dbReference type="PROSITE" id="PS51339">
    <property type="entry name" value="PPASE_MYOTUBULARIN"/>
    <property type="match status" value="1"/>
</dbReference>
<dbReference type="CDD" id="cd14536">
    <property type="entry name" value="PTP-MTMR9"/>
    <property type="match status" value="1"/>
</dbReference>
<keyword evidence="5" id="KW-1185">Reference proteome</keyword>
<dbReference type="PANTHER" id="PTHR10807:SF73">
    <property type="entry name" value="LD06050P"/>
    <property type="match status" value="1"/>
</dbReference>
<evidence type="ECO:0000256" key="2">
    <source>
        <dbReference type="SAM" id="Coils"/>
    </source>
</evidence>
<reference evidence="4 5" key="1">
    <citation type="submission" date="2023-11" db="EMBL/GenBank/DDBJ databases">
        <title>Halocaridina rubra genome assembly.</title>
        <authorList>
            <person name="Smith C."/>
        </authorList>
    </citation>
    <scope>NUCLEOTIDE SEQUENCE [LARGE SCALE GENOMIC DNA]</scope>
    <source>
        <strain evidence="4">EP-1</strain>
        <tissue evidence="4">Whole</tissue>
    </source>
</reference>
<feature type="domain" description="Myotubularin phosphatase" evidence="3">
    <location>
        <begin position="124"/>
        <end position="507"/>
    </location>
</feature>
<organism evidence="4 5">
    <name type="scientific">Halocaridina rubra</name>
    <name type="common">Hawaiian red shrimp</name>
    <dbReference type="NCBI Taxonomy" id="373956"/>
    <lineage>
        <taxon>Eukaryota</taxon>
        <taxon>Metazoa</taxon>
        <taxon>Ecdysozoa</taxon>
        <taxon>Arthropoda</taxon>
        <taxon>Crustacea</taxon>
        <taxon>Multicrustacea</taxon>
        <taxon>Malacostraca</taxon>
        <taxon>Eumalacostraca</taxon>
        <taxon>Eucarida</taxon>
        <taxon>Decapoda</taxon>
        <taxon>Pleocyemata</taxon>
        <taxon>Caridea</taxon>
        <taxon>Atyoidea</taxon>
        <taxon>Atyidae</taxon>
        <taxon>Halocaridina</taxon>
    </lineage>
</organism>
<keyword evidence="2" id="KW-0175">Coiled coil</keyword>
<feature type="coiled-coil region" evidence="2">
    <location>
        <begin position="524"/>
        <end position="558"/>
    </location>
</feature>
<protein>
    <submittedName>
        <fullName evidence="4">Myotubularin-related protein 9</fullName>
    </submittedName>
</protein>
<dbReference type="Proteomes" id="UP001381693">
    <property type="component" value="Unassembled WGS sequence"/>
</dbReference>